<sequence>MLASVARCILPSFLGEGVTAILLVMKATTAIPVRPPILAPYIHSTMNNNVTNSGNDHSNGVKFSKLVNVLGTGPLLINPLSL</sequence>
<comment type="caution">
    <text evidence="1">The sequence shown here is derived from an EMBL/GenBank/DDBJ whole genome shotgun (WGS) entry which is preliminary data.</text>
</comment>
<organism evidence="1 2">
    <name type="scientific">Absidia repens</name>
    <dbReference type="NCBI Taxonomy" id="90262"/>
    <lineage>
        <taxon>Eukaryota</taxon>
        <taxon>Fungi</taxon>
        <taxon>Fungi incertae sedis</taxon>
        <taxon>Mucoromycota</taxon>
        <taxon>Mucoromycotina</taxon>
        <taxon>Mucoromycetes</taxon>
        <taxon>Mucorales</taxon>
        <taxon>Cunninghamellaceae</taxon>
        <taxon>Absidia</taxon>
    </lineage>
</organism>
<reference evidence="1 2" key="1">
    <citation type="submission" date="2016-07" db="EMBL/GenBank/DDBJ databases">
        <title>Pervasive Adenine N6-methylation of Active Genes in Fungi.</title>
        <authorList>
            <consortium name="DOE Joint Genome Institute"/>
            <person name="Mondo S.J."/>
            <person name="Dannebaum R.O."/>
            <person name="Kuo R.C."/>
            <person name="Labutti K."/>
            <person name="Haridas S."/>
            <person name="Kuo A."/>
            <person name="Salamov A."/>
            <person name="Ahrendt S.R."/>
            <person name="Lipzen A."/>
            <person name="Sullivan W."/>
            <person name="Andreopoulos W.B."/>
            <person name="Clum A."/>
            <person name="Lindquist E."/>
            <person name="Daum C."/>
            <person name="Ramamoorthy G.K."/>
            <person name="Gryganskyi A."/>
            <person name="Culley D."/>
            <person name="Magnuson J.K."/>
            <person name="James T.Y."/>
            <person name="O'Malley M.A."/>
            <person name="Stajich J.E."/>
            <person name="Spatafora J.W."/>
            <person name="Visel A."/>
            <person name="Grigoriev I.V."/>
        </authorList>
    </citation>
    <scope>NUCLEOTIDE SEQUENCE [LARGE SCALE GENOMIC DNA]</scope>
    <source>
        <strain evidence="1 2">NRRL 1336</strain>
    </source>
</reference>
<accession>A0A1X2J199</accession>
<evidence type="ECO:0000313" key="1">
    <source>
        <dbReference type="EMBL" id="ORZ25637.1"/>
    </source>
</evidence>
<gene>
    <name evidence="1" type="ORF">BCR42DRAFT_11869</name>
</gene>
<dbReference type="EMBL" id="MCGE01000001">
    <property type="protein sequence ID" value="ORZ25637.1"/>
    <property type="molecule type" value="Genomic_DNA"/>
</dbReference>
<dbReference type="AlphaFoldDB" id="A0A1X2J199"/>
<name>A0A1X2J199_9FUNG</name>
<keyword evidence="2" id="KW-1185">Reference proteome</keyword>
<evidence type="ECO:0000313" key="2">
    <source>
        <dbReference type="Proteomes" id="UP000193560"/>
    </source>
</evidence>
<proteinExistence type="predicted"/>
<dbReference type="Proteomes" id="UP000193560">
    <property type="component" value="Unassembled WGS sequence"/>
</dbReference>
<protein>
    <submittedName>
        <fullName evidence="1">Uncharacterized protein</fullName>
    </submittedName>
</protein>